<organism evidence="1 2">
    <name type="scientific">Bacteroides graminisolvens</name>
    <dbReference type="NCBI Taxonomy" id="477666"/>
    <lineage>
        <taxon>Bacteria</taxon>
        <taxon>Pseudomonadati</taxon>
        <taxon>Bacteroidota</taxon>
        <taxon>Bacteroidia</taxon>
        <taxon>Bacteroidales</taxon>
        <taxon>Bacteroidaceae</taxon>
        <taxon>Bacteroides</taxon>
    </lineage>
</organism>
<protein>
    <submittedName>
        <fullName evidence="1">Uncharacterized protein</fullName>
    </submittedName>
</protein>
<sequence length="90" mass="9929">MLPAIHPIARGNHLHCSWQLVQLLVALEKKLVIFSKNIKDFFKFLFMFSKKLGGDFKKLANYSEKSASHSKKAVVVPENTGGASGIPCNG</sequence>
<dbReference type="EMBL" id="DPVG01000285">
    <property type="protein sequence ID" value="HCK24695.1"/>
    <property type="molecule type" value="Genomic_DNA"/>
</dbReference>
<reference evidence="1 2" key="1">
    <citation type="journal article" date="2018" name="Nat. Biotechnol.">
        <title>A standardized bacterial taxonomy based on genome phylogeny substantially revises the tree of life.</title>
        <authorList>
            <person name="Parks D.H."/>
            <person name="Chuvochina M."/>
            <person name="Waite D.W."/>
            <person name="Rinke C."/>
            <person name="Skarshewski A."/>
            <person name="Chaumeil P.A."/>
            <person name="Hugenholtz P."/>
        </authorList>
    </citation>
    <scope>NUCLEOTIDE SEQUENCE [LARGE SCALE GENOMIC DNA]</scope>
    <source>
        <strain evidence="1">UBA9667</strain>
    </source>
</reference>
<evidence type="ECO:0000313" key="2">
    <source>
        <dbReference type="Proteomes" id="UP000263098"/>
    </source>
</evidence>
<accession>A0A3D2SEL2</accession>
<evidence type="ECO:0000313" key="1">
    <source>
        <dbReference type="EMBL" id="HCK24695.1"/>
    </source>
</evidence>
<comment type="caution">
    <text evidence="1">The sequence shown here is derived from an EMBL/GenBank/DDBJ whole genome shotgun (WGS) entry which is preliminary data.</text>
</comment>
<proteinExistence type="predicted"/>
<dbReference type="Proteomes" id="UP000263098">
    <property type="component" value="Unassembled WGS sequence"/>
</dbReference>
<dbReference type="AlphaFoldDB" id="A0A3D2SEL2"/>
<name>A0A3D2SEL2_9BACE</name>
<gene>
    <name evidence="1" type="ORF">DHW31_07950</name>
</gene>